<name>A0A7V4TXK6_CALAY</name>
<keyword evidence="1" id="KW-0732">Signal</keyword>
<proteinExistence type="predicted"/>
<dbReference type="AlphaFoldDB" id="A0A7V4TXK6"/>
<dbReference type="Gene3D" id="2.40.160.60">
    <property type="entry name" value="Outer membrane protein transport protein (OMPP1/FadL/TodX)"/>
    <property type="match status" value="1"/>
</dbReference>
<dbReference type="Proteomes" id="UP000885779">
    <property type="component" value="Unassembled WGS sequence"/>
</dbReference>
<evidence type="ECO:0000313" key="2">
    <source>
        <dbReference type="EMBL" id="HGY54296.1"/>
    </source>
</evidence>
<feature type="signal peptide" evidence="1">
    <location>
        <begin position="1"/>
        <end position="19"/>
    </location>
</feature>
<evidence type="ECO:0000256" key="1">
    <source>
        <dbReference type="SAM" id="SignalP"/>
    </source>
</evidence>
<comment type="caution">
    <text evidence="2">The sequence shown here is derived from an EMBL/GenBank/DDBJ whole genome shotgun (WGS) entry which is preliminary data.</text>
</comment>
<gene>
    <name evidence="2" type="ORF">ENK44_01215</name>
</gene>
<reference evidence="2" key="1">
    <citation type="journal article" date="2020" name="mSystems">
        <title>Genome- and Community-Level Interaction Insights into Carbon Utilization and Element Cycling Functions of Hydrothermarchaeota in Hydrothermal Sediment.</title>
        <authorList>
            <person name="Zhou Z."/>
            <person name="Liu Y."/>
            <person name="Xu W."/>
            <person name="Pan J."/>
            <person name="Luo Z.H."/>
            <person name="Li M."/>
        </authorList>
    </citation>
    <scope>NUCLEOTIDE SEQUENCE [LARGE SCALE GENOMIC DNA]</scope>
    <source>
        <strain evidence="2">HyVt-577</strain>
    </source>
</reference>
<protein>
    <recommendedName>
        <fullName evidence="3">PorV/PorQ family protein</fullName>
    </recommendedName>
</protein>
<organism evidence="2">
    <name type="scientific">Caldithrix abyssi</name>
    <dbReference type="NCBI Taxonomy" id="187145"/>
    <lineage>
        <taxon>Bacteria</taxon>
        <taxon>Pseudomonadati</taxon>
        <taxon>Calditrichota</taxon>
        <taxon>Calditrichia</taxon>
        <taxon>Calditrichales</taxon>
        <taxon>Calditrichaceae</taxon>
        <taxon>Caldithrix</taxon>
    </lineage>
</organism>
<dbReference type="SUPFAM" id="SSF56935">
    <property type="entry name" value="Porins"/>
    <property type="match status" value="1"/>
</dbReference>
<evidence type="ECO:0008006" key="3">
    <source>
        <dbReference type="Google" id="ProtNLM"/>
    </source>
</evidence>
<dbReference type="EMBL" id="DRQG01000015">
    <property type="protein sequence ID" value="HGY54296.1"/>
    <property type="molecule type" value="Genomic_DNA"/>
</dbReference>
<feature type="chain" id="PRO_5031271771" description="PorV/PorQ family protein" evidence="1">
    <location>
        <begin position="20"/>
        <end position="291"/>
    </location>
</feature>
<sequence length="291" mass="32171">MKFIYGFMILLFLNSQILAGAFDDRYPSARATAMSNAFVAVANDVWAAYYNPAGLAQLNGYSAGFTYQRLFNLSFFKNVFFAAAMPLPGSFGGLSVSFENFGVEYEGEWMSSEYTAKISHGFYLLNDIHSSLSVGYNVNYFNWQLGQSVDGLQLGSAGTIGFDVGLQASIYHRTYLGVFVYNLNAPSFGKDLQRELPQRIVAGAAYRPISGLVTTLVMEKTIGSDIMVEGGFEYYPVDFFSLRMGASTMPNRISVGFGLNYAGFVIDYAFRNHPVLAETHQFGISYNFGKN</sequence>
<accession>A0A7V4TXK6</accession>